<feature type="region of interest" description="Disordered" evidence="1">
    <location>
        <begin position="134"/>
        <end position="171"/>
    </location>
</feature>
<name>A0A8T2T6Z0_CERRI</name>
<evidence type="ECO:0000256" key="1">
    <source>
        <dbReference type="SAM" id="MobiDB-lite"/>
    </source>
</evidence>
<evidence type="ECO:0000313" key="3">
    <source>
        <dbReference type="Proteomes" id="UP000825935"/>
    </source>
</evidence>
<dbReference type="AlphaFoldDB" id="A0A8T2T6Z0"/>
<evidence type="ECO:0000313" key="2">
    <source>
        <dbReference type="EMBL" id="KAH7404967.1"/>
    </source>
</evidence>
<comment type="caution">
    <text evidence="2">The sequence shown here is derived from an EMBL/GenBank/DDBJ whole genome shotgun (WGS) entry which is preliminary data.</text>
</comment>
<dbReference type="EMBL" id="CM035420">
    <property type="protein sequence ID" value="KAH7404967.1"/>
    <property type="molecule type" value="Genomic_DNA"/>
</dbReference>
<protein>
    <submittedName>
        <fullName evidence="2">Uncharacterized protein</fullName>
    </submittedName>
</protein>
<accession>A0A8T2T6Z0</accession>
<keyword evidence="3" id="KW-1185">Reference proteome</keyword>
<organism evidence="2 3">
    <name type="scientific">Ceratopteris richardii</name>
    <name type="common">Triangle waterfern</name>
    <dbReference type="NCBI Taxonomy" id="49495"/>
    <lineage>
        <taxon>Eukaryota</taxon>
        <taxon>Viridiplantae</taxon>
        <taxon>Streptophyta</taxon>
        <taxon>Embryophyta</taxon>
        <taxon>Tracheophyta</taxon>
        <taxon>Polypodiopsida</taxon>
        <taxon>Polypodiidae</taxon>
        <taxon>Polypodiales</taxon>
        <taxon>Pteridineae</taxon>
        <taxon>Pteridaceae</taxon>
        <taxon>Parkerioideae</taxon>
        <taxon>Ceratopteris</taxon>
    </lineage>
</organism>
<dbReference type="Proteomes" id="UP000825935">
    <property type="component" value="Chromosome 15"/>
</dbReference>
<gene>
    <name evidence="2" type="ORF">KP509_15G051400</name>
</gene>
<reference evidence="2" key="1">
    <citation type="submission" date="2021-08" db="EMBL/GenBank/DDBJ databases">
        <title>WGS assembly of Ceratopteris richardii.</title>
        <authorList>
            <person name="Marchant D.B."/>
            <person name="Chen G."/>
            <person name="Jenkins J."/>
            <person name="Shu S."/>
            <person name="Leebens-Mack J."/>
            <person name="Grimwood J."/>
            <person name="Schmutz J."/>
            <person name="Soltis P."/>
            <person name="Soltis D."/>
            <person name="Chen Z.-H."/>
        </authorList>
    </citation>
    <scope>NUCLEOTIDE SEQUENCE</scope>
    <source>
        <strain evidence="2">Whitten #5841</strain>
        <tissue evidence="2">Leaf</tissue>
    </source>
</reference>
<proteinExistence type="predicted"/>
<sequence>MKGWQQHFPFRRTQKRMRKRDADADAHCQDHCYKLGTQVCRKQGPKDGGDNKVVDELLSSGPPLKHCHWTHVNSSSVSSPKMLHQPRVAVECLQRERCPCGGRRRHRRSLAQAFIEEDAVGENLSAPCNDSFDSNMGAGLSPTAPLPSTPRSSSAASLPFTPTPTKSRHSASNMIAMMKSSSCRYEGIHELKGSLQCQYQLGARVSVDLERRSSRALSDKGQCSVKDLGLPCSSSHVWRSFFDSKASARVWVQEEDEFSMNDAGLPSVLGTDLIDNGKRFKLRWKQNAKAAALAPRAPSVPPSPMCNGCGGVSSHTQSPVNKILCFFNTKMRPTSSAINQRMRSISGRPSGASGSCHVDLQSAIAHCKQSMMSGHRIQLGQYCSDHM</sequence>